<proteinExistence type="inferred from homology"/>
<keyword evidence="3" id="KW-0378">Hydrolase</keyword>
<evidence type="ECO:0000256" key="6">
    <source>
        <dbReference type="SAM" id="MobiDB-lite"/>
    </source>
</evidence>
<evidence type="ECO:0000259" key="8">
    <source>
        <dbReference type="PROSITE" id="PS51935"/>
    </source>
</evidence>
<dbReference type="Gene3D" id="3.90.1720.10">
    <property type="entry name" value="endopeptidase domain like (from Nostoc punctiforme)"/>
    <property type="match status" value="1"/>
</dbReference>
<keyword evidence="7" id="KW-0732">Signal</keyword>
<feature type="chain" id="PRO_5046645651" evidence="7">
    <location>
        <begin position="36"/>
        <end position="410"/>
    </location>
</feature>
<feature type="compositionally biased region" description="Low complexity" evidence="6">
    <location>
        <begin position="239"/>
        <end position="281"/>
    </location>
</feature>
<dbReference type="SUPFAM" id="SSF54001">
    <property type="entry name" value="Cysteine proteinases"/>
    <property type="match status" value="1"/>
</dbReference>
<name>A0ABZ1TSM7_9ACTN</name>
<organism evidence="9 10">
    <name type="scientific">Kitasatospora purpeofusca</name>
    <dbReference type="NCBI Taxonomy" id="67352"/>
    <lineage>
        <taxon>Bacteria</taxon>
        <taxon>Bacillati</taxon>
        <taxon>Actinomycetota</taxon>
        <taxon>Actinomycetes</taxon>
        <taxon>Kitasatosporales</taxon>
        <taxon>Streptomycetaceae</taxon>
        <taxon>Kitasatospora</taxon>
    </lineage>
</organism>
<protein>
    <submittedName>
        <fullName evidence="9">NlpC/P60 family protein</fullName>
    </submittedName>
</protein>
<dbReference type="Pfam" id="PF00877">
    <property type="entry name" value="NLPC_P60"/>
    <property type="match status" value="1"/>
</dbReference>
<feature type="domain" description="NlpC/P60" evidence="8">
    <location>
        <begin position="296"/>
        <end position="410"/>
    </location>
</feature>
<feature type="compositionally biased region" description="Pro residues" evidence="6">
    <location>
        <begin position="282"/>
        <end position="293"/>
    </location>
</feature>
<dbReference type="InterPro" id="IPR038765">
    <property type="entry name" value="Papain-like_cys_pep_sf"/>
</dbReference>
<dbReference type="PANTHER" id="PTHR47359">
    <property type="entry name" value="PEPTIDOGLYCAN DL-ENDOPEPTIDASE CWLO"/>
    <property type="match status" value="1"/>
</dbReference>
<dbReference type="PANTHER" id="PTHR47359:SF3">
    <property type="entry name" value="NLP_P60 DOMAIN-CONTAINING PROTEIN-RELATED"/>
    <property type="match status" value="1"/>
</dbReference>
<reference evidence="9" key="1">
    <citation type="submission" date="2022-10" db="EMBL/GenBank/DDBJ databases">
        <title>The complete genomes of actinobacterial strains from the NBC collection.</title>
        <authorList>
            <person name="Joergensen T.S."/>
            <person name="Alvarez Arevalo M."/>
            <person name="Sterndorff E.B."/>
            <person name="Faurdal D."/>
            <person name="Vuksanovic O."/>
            <person name="Mourched A.-S."/>
            <person name="Charusanti P."/>
            <person name="Shaw S."/>
            <person name="Blin K."/>
            <person name="Weber T."/>
        </authorList>
    </citation>
    <scope>NUCLEOTIDE SEQUENCE</scope>
    <source>
        <strain evidence="9">NBC_00222</strain>
    </source>
</reference>
<evidence type="ECO:0000256" key="2">
    <source>
        <dbReference type="ARBA" id="ARBA00022670"/>
    </source>
</evidence>
<dbReference type="RefSeq" id="WP_328953014.1">
    <property type="nucleotide sequence ID" value="NZ_CP108110.1"/>
</dbReference>
<gene>
    <name evidence="9" type="ORF">OHA16_02480</name>
</gene>
<evidence type="ECO:0000256" key="3">
    <source>
        <dbReference type="ARBA" id="ARBA00022801"/>
    </source>
</evidence>
<dbReference type="PROSITE" id="PS51935">
    <property type="entry name" value="NLPC_P60"/>
    <property type="match status" value="1"/>
</dbReference>
<feature type="region of interest" description="Disordered" evidence="6">
    <location>
        <begin position="225"/>
        <end position="295"/>
    </location>
</feature>
<feature type="signal peptide" evidence="7">
    <location>
        <begin position="1"/>
        <end position="35"/>
    </location>
</feature>
<dbReference type="Proteomes" id="UP001432222">
    <property type="component" value="Chromosome"/>
</dbReference>
<keyword evidence="4" id="KW-0788">Thiol protease</keyword>
<feature type="coiled-coil region" evidence="5">
    <location>
        <begin position="41"/>
        <end position="96"/>
    </location>
</feature>
<keyword evidence="2" id="KW-0645">Protease</keyword>
<evidence type="ECO:0000313" key="10">
    <source>
        <dbReference type="Proteomes" id="UP001432222"/>
    </source>
</evidence>
<evidence type="ECO:0000313" key="9">
    <source>
        <dbReference type="EMBL" id="WUQ81940.1"/>
    </source>
</evidence>
<dbReference type="InterPro" id="IPR051794">
    <property type="entry name" value="PG_Endopeptidase_C40"/>
</dbReference>
<feature type="coiled-coil region" evidence="5">
    <location>
        <begin position="143"/>
        <end position="225"/>
    </location>
</feature>
<evidence type="ECO:0000256" key="7">
    <source>
        <dbReference type="SAM" id="SignalP"/>
    </source>
</evidence>
<dbReference type="InterPro" id="IPR000064">
    <property type="entry name" value="NLP_P60_dom"/>
</dbReference>
<keyword evidence="10" id="KW-1185">Reference proteome</keyword>
<feature type="compositionally biased region" description="Basic and acidic residues" evidence="6">
    <location>
        <begin position="225"/>
        <end position="237"/>
    </location>
</feature>
<sequence>MGKRRKPSPPSRARLAVLTTAVAGGAVLASGTAHAEPAPTLASVKEQVDRLNEEAEQAIERFNGFQEKQQKLQGEANRIQEKVARGQEAMNELRTQLGVVGAEQYRNNGIDPGIQLMLDSDPASYLGRASVQDQVAGSWTNLLKRAQNEQRKLDQERAEAAATLADLDAVGASLNAQKNQVQGKLAQSEALLNKLSAEERAKINAQEAADKAKAAAQQAAAAERAKAADKEAADKAKAAAKGSADKGGTAAPQTAAPQTPAAQAPAAKETAATTPAPAAANTPPPVANTPAPPAAGGRAAAIVQFAYAQLGKPYGWSKTGPSSFDCSGLTGAAYRAADVSIPRTSQEQWKIGTRIGRGDLQPGDLVFFYPDLHHVGVYIGDGKMIHAPRTGKNIEVLAIGVMPYMGAVRP</sequence>
<comment type="similarity">
    <text evidence="1">Belongs to the peptidase C40 family.</text>
</comment>
<accession>A0ABZ1TSM7</accession>
<evidence type="ECO:0000256" key="1">
    <source>
        <dbReference type="ARBA" id="ARBA00007074"/>
    </source>
</evidence>
<dbReference type="EMBL" id="CP108110">
    <property type="protein sequence ID" value="WUQ81940.1"/>
    <property type="molecule type" value="Genomic_DNA"/>
</dbReference>
<evidence type="ECO:0000256" key="4">
    <source>
        <dbReference type="ARBA" id="ARBA00022807"/>
    </source>
</evidence>
<evidence type="ECO:0000256" key="5">
    <source>
        <dbReference type="SAM" id="Coils"/>
    </source>
</evidence>
<keyword evidence="5" id="KW-0175">Coiled coil</keyword>
<dbReference type="Gene3D" id="6.10.250.3150">
    <property type="match status" value="1"/>
</dbReference>